<comment type="caution">
    <text evidence="1">The sequence shown here is derived from an EMBL/GenBank/DDBJ whole genome shotgun (WGS) entry which is preliminary data.</text>
</comment>
<name>A0A4Q2JXF1_9MICO</name>
<proteinExistence type="predicted"/>
<dbReference type="AlphaFoldDB" id="A0A4Q2JXF1"/>
<protein>
    <submittedName>
        <fullName evidence="1">DUF3515 domain-containing protein</fullName>
    </submittedName>
</protein>
<gene>
    <name evidence="1" type="ORF">ESP57_03650</name>
</gene>
<dbReference type="EMBL" id="SDPO01000001">
    <property type="protein sequence ID" value="RXZ50898.1"/>
    <property type="molecule type" value="Genomic_DNA"/>
</dbReference>
<sequence length="177" mass="18081">MSESSPSAPSRGTALRRFAATAVVAAAMLVFTGCSQAVPIESAPLASDPDCAAVVVRLPDALAKDTEAEQQQRETNAQGTGAWGEPASVVLRCGAEAPGPTTDRCVSVNGVDWVIDESDAPNYLFTTYGRTPAVEVLVDNDVVSGTTVISELSSAVSVIPADGGCTTIDESFGETSG</sequence>
<reference evidence="1 2" key="1">
    <citation type="submission" date="2019-01" db="EMBL/GenBank/DDBJ databases">
        <authorList>
            <person name="Li J."/>
        </authorList>
    </citation>
    <scope>NUCLEOTIDE SEQUENCE [LARGE SCALE GENOMIC DNA]</scope>
    <source>
        <strain evidence="1 2">CCUG 35506</strain>
    </source>
</reference>
<keyword evidence="2" id="KW-1185">Reference proteome</keyword>
<dbReference type="Proteomes" id="UP000292935">
    <property type="component" value="Unassembled WGS sequence"/>
</dbReference>
<dbReference type="RefSeq" id="WP_129230571.1">
    <property type="nucleotide sequence ID" value="NZ_SDPO01000001.1"/>
</dbReference>
<accession>A0A4Q2JXF1</accession>
<dbReference type="OrthoDB" id="4331648at2"/>
<dbReference type="InterPro" id="IPR021903">
    <property type="entry name" value="DUF3515"/>
</dbReference>
<evidence type="ECO:0000313" key="1">
    <source>
        <dbReference type="EMBL" id="RXZ50898.1"/>
    </source>
</evidence>
<organism evidence="1 2">
    <name type="scientific">Agromyces fucosus</name>
    <dbReference type="NCBI Taxonomy" id="41985"/>
    <lineage>
        <taxon>Bacteria</taxon>
        <taxon>Bacillati</taxon>
        <taxon>Actinomycetota</taxon>
        <taxon>Actinomycetes</taxon>
        <taxon>Micrococcales</taxon>
        <taxon>Microbacteriaceae</taxon>
        <taxon>Agromyces</taxon>
    </lineage>
</organism>
<dbReference type="Pfam" id="PF12028">
    <property type="entry name" value="DUF3515"/>
    <property type="match status" value="1"/>
</dbReference>
<evidence type="ECO:0000313" key="2">
    <source>
        <dbReference type="Proteomes" id="UP000292935"/>
    </source>
</evidence>